<reference evidence="1" key="1">
    <citation type="submission" date="2021-10" db="EMBL/GenBank/DDBJ databases">
        <title>Complete genome sequences of five Ralstonia solancearum strains isolated from sunflower.</title>
        <authorList>
            <person name="She X."/>
            <person name="He Z."/>
        </authorList>
    </citation>
    <scope>NUCLEOTIDE SEQUENCE</scope>
    <source>
        <strain evidence="1">RS638</strain>
    </source>
</reference>
<gene>
    <name evidence="1" type="ORF">LH706_02475</name>
</gene>
<dbReference type="EMBL" id="CP085043">
    <property type="protein sequence ID" value="UZF15348.1"/>
    <property type="molecule type" value="Genomic_DNA"/>
</dbReference>
<sequence length="121" mass="12549">MTISLPINCTAGVETGSRSARSMWAASSSGPASCPRTLTSLGWNTRVCGSRSMTGPRSSIDTHAPRRRISACIVSVLSSSAKAKRRRGGSLPGPRANTTVLNNAAMWSAVTRTVPLTGCSA</sequence>
<proteinExistence type="predicted"/>
<name>A0ABY6NDE9_RALSL</name>
<evidence type="ECO:0000313" key="1">
    <source>
        <dbReference type="EMBL" id="UZF15348.1"/>
    </source>
</evidence>
<accession>A0ABY6NDE9</accession>
<organism evidence="1">
    <name type="scientific">Ralstonia solanacearum</name>
    <name type="common">Pseudomonas solanacearum</name>
    <dbReference type="NCBI Taxonomy" id="305"/>
    <lineage>
        <taxon>Bacteria</taxon>
        <taxon>Pseudomonadati</taxon>
        <taxon>Pseudomonadota</taxon>
        <taxon>Betaproteobacteria</taxon>
        <taxon>Burkholderiales</taxon>
        <taxon>Burkholderiaceae</taxon>
        <taxon>Ralstonia</taxon>
        <taxon>Ralstonia solanacearum species complex</taxon>
    </lineage>
</organism>
<protein>
    <submittedName>
        <fullName evidence="1">Uncharacterized protein</fullName>
    </submittedName>
</protein>